<evidence type="ECO:0000313" key="1">
    <source>
        <dbReference type="EMBL" id="KAJ2982117.1"/>
    </source>
</evidence>
<accession>A0ACC1NS04</accession>
<protein>
    <submittedName>
        <fullName evidence="1">Uncharacterized protein</fullName>
    </submittedName>
</protein>
<gene>
    <name evidence="1" type="ORF">NQ176_g1599</name>
</gene>
<dbReference type="Proteomes" id="UP001143910">
    <property type="component" value="Unassembled WGS sequence"/>
</dbReference>
<keyword evidence="2" id="KW-1185">Reference proteome</keyword>
<comment type="caution">
    <text evidence="1">The sequence shown here is derived from an EMBL/GenBank/DDBJ whole genome shotgun (WGS) entry which is preliminary data.</text>
</comment>
<name>A0ACC1NS04_9HYPO</name>
<organism evidence="1 2">
    <name type="scientific">Zarea fungicola</name>
    <dbReference type="NCBI Taxonomy" id="93591"/>
    <lineage>
        <taxon>Eukaryota</taxon>
        <taxon>Fungi</taxon>
        <taxon>Dikarya</taxon>
        <taxon>Ascomycota</taxon>
        <taxon>Pezizomycotina</taxon>
        <taxon>Sordariomycetes</taxon>
        <taxon>Hypocreomycetidae</taxon>
        <taxon>Hypocreales</taxon>
        <taxon>Cordycipitaceae</taxon>
        <taxon>Zarea</taxon>
    </lineage>
</organism>
<evidence type="ECO:0000313" key="2">
    <source>
        <dbReference type="Proteomes" id="UP001143910"/>
    </source>
</evidence>
<dbReference type="EMBL" id="JANJQO010000093">
    <property type="protein sequence ID" value="KAJ2982117.1"/>
    <property type="molecule type" value="Genomic_DNA"/>
</dbReference>
<proteinExistence type="predicted"/>
<reference evidence="1" key="1">
    <citation type="submission" date="2022-08" db="EMBL/GenBank/DDBJ databases">
        <title>Genome Sequence of Lecanicillium fungicola.</title>
        <authorList>
            <person name="Buettner E."/>
        </authorList>
    </citation>
    <scope>NUCLEOTIDE SEQUENCE</scope>
    <source>
        <strain evidence="1">Babe33</strain>
    </source>
</reference>
<sequence>MFQLFLHLPSELRRKIWLATLGPMTLTFTTEHPSMVLDRRLEEKRAQDGLPPLSINHPSSPLPDFGQVELEDGSCRLFFAVESTAAYQACKESRAFLHFFFAGISIAEGGLPSWYCSEIDTVKFNIRWINDVIWHPWFLRTQHLVLTMWWAEPYLGNDGDVTGHDWIEENLHSLRDLTVRINEGRTYSEDYSTRYAHWLTAWFRAFERFYNPEDVEEPPLRFYLRVISDTVPEEEWLSPTNYLRVEKLVHQKMLRFDPQHSERDWGGRKAALMATMDDELDHPAEYLAKWRLARRLIRELESVLNPPVYGPSSDEEWDV</sequence>